<gene>
    <name evidence="17" type="ORF">AAG570_000235</name>
</gene>
<keyword evidence="8" id="KW-0325">Glycoprotein</keyword>
<dbReference type="PANTHER" id="PTHR11920">
    <property type="entry name" value="GUANYLYL CYCLASE"/>
    <property type="match status" value="1"/>
</dbReference>
<dbReference type="InterPro" id="IPR050401">
    <property type="entry name" value="Cyclic_nucleotide_synthase"/>
</dbReference>
<comment type="catalytic activity">
    <reaction evidence="1 12">
        <text>GTP = 3',5'-cyclic GMP + diphosphate</text>
        <dbReference type="Rhea" id="RHEA:13665"/>
        <dbReference type="ChEBI" id="CHEBI:33019"/>
        <dbReference type="ChEBI" id="CHEBI:37565"/>
        <dbReference type="ChEBI" id="CHEBI:57746"/>
        <dbReference type="EC" id="4.6.1.2"/>
    </reaction>
</comment>
<keyword evidence="13" id="KW-0175">Coiled coil</keyword>
<dbReference type="Gene3D" id="1.10.510.10">
    <property type="entry name" value="Transferase(Phosphotransferase) domain 1"/>
    <property type="match status" value="1"/>
</dbReference>
<keyword evidence="6" id="KW-1133">Transmembrane helix</keyword>
<evidence type="ECO:0000259" key="15">
    <source>
        <dbReference type="PROSITE" id="PS50011"/>
    </source>
</evidence>
<dbReference type="InterPro" id="IPR011009">
    <property type="entry name" value="Kinase-like_dom_sf"/>
</dbReference>
<dbReference type="PROSITE" id="PS00452">
    <property type="entry name" value="GUANYLATE_CYCLASE_1"/>
    <property type="match status" value="1"/>
</dbReference>
<evidence type="ECO:0000256" key="7">
    <source>
        <dbReference type="ARBA" id="ARBA00023136"/>
    </source>
</evidence>
<feature type="coiled-coil region" evidence="13">
    <location>
        <begin position="339"/>
        <end position="366"/>
    </location>
</feature>
<evidence type="ECO:0000256" key="5">
    <source>
        <dbReference type="ARBA" id="ARBA00022741"/>
    </source>
</evidence>
<sequence length="837" mass="93985">MSKGPCKIILTPADFVFPQTQEVKRVEEGIEAMLCCWLHQLQELGGPEIDKPDLLKGSVGSLKSTLKASPSVGSSKVSSDPRARYNGDLVQLKQIPNYGGSFELRSKAIDNLIALHSLRHENVNTMIGCLPDPGRPLLVWEYCSRGSLEDVLMADEIKLDWSFRLSLLTDLVRGMRYLHSSAVRVHGNLTSRNCVIDARWVLKITDFAMPSFYESQNISQPQKKPRDLLWTAPELLRNPNLRKIGTQPGDVYSFSIVMQEVVLRGEPYCTMSLPPEEIIEKIKKPPPLIRPSVSKGAAPPEAINIMRQCWAELPDMRPDFNMIHDLFKTLNHGRKANFVDTMFQMLEKYSNNLEDLIRDRTEQLDMEKKKTEQLLNRMLPSYVAEKLKLGMPVDPEAFSEVTIYFSDIVGFTTISAYSTPFEVVDLLNDLYTCFDATINAYNVYKVETIGDAYMVVGGLPVRNPDHAEQVATMALDLLHHSGKFRIRHLPFTPLRLRIGLHTGPCCAGVVGLTMPRYCLFGDTVNTASRMESSGSAWRIHISESTRCKLDDAGGYEIERRGVTELKGRGQVTTYWLLGKIGFDKQLPTPPPLRHFHSLDEQLVKFGRTGIHCNASPIEETDLSNVPIDGAQSLPTRNSKPTGPVYQLSLDAALLANNVESCKKPDRHKWKANRQMTFDSTEDQKSESKKSPEIKSNVSEASRSGISTPFSLSEVNVDILGVSFVNHSKSSQNLNGKTRKLVDENDLSSQYNYYRCISPNNGSHRSNNSRFLKRQYSIDKEDVVENKNRLCKQNSAGAAHDLGRIDEVPSSISSPKFKDNSNYKHRNMPSTISVESLN</sequence>
<feature type="domain" description="Guanylate cyclase" evidence="16">
    <location>
        <begin position="402"/>
        <end position="531"/>
    </location>
</feature>
<evidence type="ECO:0000259" key="16">
    <source>
        <dbReference type="PROSITE" id="PS50125"/>
    </source>
</evidence>
<evidence type="ECO:0000256" key="13">
    <source>
        <dbReference type="SAM" id="Coils"/>
    </source>
</evidence>
<dbReference type="GO" id="GO:0000166">
    <property type="term" value="F:nucleotide binding"/>
    <property type="evidence" value="ECO:0007669"/>
    <property type="project" value="UniProtKB-KW"/>
</dbReference>
<keyword evidence="4" id="KW-0812">Transmembrane</keyword>
<evidence type="ECO:0000256" key="6">
    <source>
        <dbReference type="ARBA" id="ARBA00022989"/>
    </source>
</evidence>
<dbReference type="PANTHER" id="PTHR11920:SF462">
    <property type="entry name" value="GUANYLATE CYCLASE"/>
    <property type="match status" value="1"/>
</dbReference>
<feature type="region of interest" description="Disordered" evidence="14">
    <location>
        <begin position="806"/>
        <end position="837"/>
    </location>
</feature>
<evidence type="ECO:0000256" key="12">
    <source>
        <dbReference type="RuleBase" id="RU003431"/>
    </source>
</evidence>
<dbReference type="InterPro" id="IPR001054">
    <property type="entry name" value="A/G_cyclase"/>
</dbReference>
<evidence type="ECO:0000256" key="3">
    <source>
        <dbReference type="ARBA" id="ARBA00012202"/>
    </source>
</evidence>
<evidence type="ECO:0000313" key="17">
    <source>
        <dbReference type="EMBL" id="KAL1140303.1"/>
    </source>
</evidence>
<dbReference type="FunFam" id="1.10.510.10:FF:000801">
    <property type="entry name" value="Guanylate cyclase"/>
    <property type="match status" value="1"/>
</dbReference>
<dbReference type="InterPro" id="IPR018297">
    <property type="entry name" value="A/G_cyclase_CS"/>
</dbReference>
<dbReference type="SMART" id="SM00044">
    <property type="entry name" value="CYCc"/>
    <property type="match status" value="1"/>
</dbReference>
<comment type="subcellular location">
    <subcellularLocation>
        <location evidence="2">Membrane</location>
        <topology evidence="2">Single-pass membrane protein</topology>
    </subcellularLocation>
</comment>
<evidence type="ECO:0000256" key="2">
    <source>
        <dbReference type="ARBA" id="ARBA00004167"/>
    </source>
</evidence>
<evidence type="ECO:0000256" key="1">
    <source>
        <dbReference type="ARBA" id="ARBA00001436"/>
    </source>
</evidence>
<dbReference type="PROSITE" id="PS50011">
    <property type="entry name" value="PROTEIN_KINASE_DOM"/>
    <property type="match status" value="1"/>
</dbReference>
<dbReference type="GO" id="GO:0016020">
    <property type="term" value="C:membrane"/>
    <property type="evidence" value="ECO:0007669"/>
    <property type="project" value="UniProtKB-SubCell"/>
</dbReference>
<feature type="domain" description="Protein kinase" evidence="15">
    <location>
        <begin position="66"/>
        <end position="327"/>
    </location>
</feature>
<dbReference type="AlphaFoldDB" id="A0ABD0ZHP4"/>
<feature type="region of interest" description="Disordered" evidence="14">
    <location>
        <begin position="663"/>
        <end position="704"/>
    </location>
</feature>
<dbReference type="Proteomes" id="UP001558652">
    <property type="component" value="Unassembled WGS sequence"/>
</dbReference>
<comment type="caution">
    <text evidence="17">The sequence shown here is derived from an EMBL/GenBank/DDBJ whole genome shotgun (WGS) entry which is preliminary data.</text>
</comment>
<dbReference type="GO" id="GO:0004383">
    <property type="term" value="F:guanylate cyclase activity"/>
    <property type="evidence" value="ECO:0007669"/>
    <property type="project" value="UniProtKB-EC"/>
</dbReference>
<evidence type="ECO:0000256" key="9">
    <source>
        <dbReference type="ARBA" id="ARBA00023239"/>
    </source>
</evidence>
<evidence type="ECO:0000256" key="4">
    <source>
        <dbReference type="ARBA" id="ARBA00022692"/>
    </source>
</evidence>
<evidence type="ECO:0000256" key="10">
    <source>
        <dbReference type="ARBA" id="ARBA00023293"/>
    </source>
</evidence>
<keyword evidence="18" id="KW-1185">Reference proteome</keyword>
<name>A0ABD0ZHP4_9HEMI</name>
<keyword evidence="7" id="KW-0472">Membrane</keyword>
<evidence type="ECO:0000313" key="18">
    <source>
        <dbReference type="Proteomes" id="UP001558652"/>
    </source>
</evidence>
<keyword evidence="10 12" id="KW-0141">cGMP biosynthesis</keyword>
<organism evidence="17 18">
    <name type="scientific">Ranatra chinensis</name>
    <dbReference type="NCBI Taxonomy" id="642074"/>
    <lineage>
        <taxon>Eukaryota</taxon>
        <taxon>Metazoa</taxon>
        <taxon>Ecdysozoa</taxon>
        <taxon>Arthropoda</taxon>
        <taxon>Hexapoda</taxon>
        <taxon>Insecta</taxon>
        <taxon>Pterygota</taxon>
        <taxon>Neoptera</taxon>
        <taxon>Paraneoptera</taxon>
        <taxon>Hemiptera</taxon>
        <taxon>Heteroptera</taxon>
        <taxon>Panheteroptera</taxon>
        <taxon>Nepomorpha</taxon>
        <taxon>Nepidae</taxon>
        <taxon>Ranatrinae</taxon>
        <taxon>Ranatra</taxon>
    </lineage>
</organism>
<keyword evidence="9 11" id="KW-0456">Lyase</keyword>
<dbReference type="InterPro" id="IPR029787">
    <property type="entry name" value="Nucleotide_cyclase"/>
</dbReference>
<dbReference type="PROSITE" id="PS50125">
    <property type="entry name" value="GUANYLATE_CYCLASE_2"/>
    <property type="match status" value="1"/>
</dbReference>
<dbReference type="Gene3D" id="3.30.70.1230">
    <property type="entry name" value="Nucleotide cyclase"/>
    <property type="match status" value="1"/>
</dbReference>
<feature type="compositionally biased region" description="Polar residues" evidence="14">
    <location>
        <begin position="827"/>
        <end position="837"/>
    </location>
</feature>
<dbReference type="EC" id="4.6.1.2" evidence="3 12"/>
<feature type="region of interest" description="Disordered" evidence="14">
    <location>
        <begin position="620"/>
        <end position="641"/>
    </location>
</feature>
<dbReference type="EMBL" id="JBFDAA010000001">
    <property type="protein sequence ID" value="KAL1140303.1"/>
    <property type="molecule type" value="Genomic_DNA"/>
</dbReference>
<dbReference type="FunFam" id="3.30.70.1230:FF:000039">
    <property type="entry name" value="Guanylate cyclase"/>
    <property type="match status" value="1"/>
</dbReference>
<feature type="compositionally biased region" description="Basic and acidic residues" evidence="14">
    <location>
        <begin position="681"/>
        <end position="692"/>
    </location>
</feature>
<reference evidence="17 18" key="1">
    <citation type="submission" date="2024-07" db="EMBL/GenBank/DDBJ databases">
        <title>Chromosome-level genome assembly of the water stick insect Ranatra chinensis (Heteroptera: Nepidae).</title>
        <authorList>
            <person name="Liu X."/>
        </authorList>
    </citation>
    <scope>NUCLEOTIDE SEQUENCE [LARGE SCALE GENOMIC DNA]</scope>
    <source>
        <strain evidence="17">Cailab_2021Rc</strain>
        <tissue evidence="17">Muscle</tissue>
    </source>
</reference>
<accession>A0ABD0ZHP4</accession>
<proteinExistence type="inferred from homology"/>
<protein>
    <recommendedName>
        <fullName evidence="3 12">Guanylate cyclase</fullName>
        <ecNumber evidence="3 12">4.6.1.2</ecNumber>
    </recommendedName>
</protein>
<dbReference type="Pfam" id="PF00211">
    <property type="entry name" value="Guanylate_cyc"/>
    <property type="match status" value="1"/>
</dbReference>
<dbReference type="InterPro" id="IPR000719">
    <property type="entry name" value="Prot_kinase_dom"/>
</dbReference>
<dbReference type="InterPro" id="IPR001245">
    <property type="entry name" value="Ser-Thr/Tyr_kinase_cat_dom"/>
</dbReference>
<dbReference type="SUPFAM" id="SSF55073">
    <property type="entry name" value="Nucleotide cyclase"/>
    <property type="match status" value="1"/>
</dbReference>
<dbReference type="CDD" id="cd07302">
    <property type="entry name" value="CHD"/>
    <property type="match status" value="1"/>
</dbReference>
<keyword evidence="5" id="KW-0547">Nucleotide-binding</keyword>
<comment type="similarity">
    <text evidence="11">Belongs to the adenylyl cyclase class-4/guanylyl cyclase family.</text>
</comment>
<evidence type="ECO:0000256" key="11">
    <source>
        <dbReference type="RuleBase" id="RU000405"/>
    </source>
</evidence>
<dbReference type="Pfam" id="PF07714">
    <property type="entry name" value="PK_Tyr_Ser-Thr"/>
    <property type="match status" value="1"/>
</dbReference>
<evidence type="ECO:0000256" key="14">
    <source>
        <dbReference type="SAM" id="MobiDB-lite"/>
    </source>
</evidence>
<evidence type="ECO:0000256" key="8">
    <source>
        <dbReference type="ARBA" id="ARBA00023180"/>
    </source>
</evidence>
<dbReference type="SUPFAM" id="SSF56112">
    <property type="entry name" value="Protein kinase-like (PK-like)"/>
    <property type="match status" value="1"/>
</dbReference>